<reference evidence="1 2" key="1">
    <citation type="submission" date="2023-05" db="EMBL/GenBank/DDBJ databases">
        <title>Chelatococcus sp. nov., a moderately thermophilic bacterium isolated from hot spring microbial mat.</title>
        <authorList>
            <person name="Hu C.-J."/>
            <person name="Li W.-J."/>
        </authorList>
    </citation>
    <scope>NUCLEOTIDE SEQUENCE [LARGE SCALE GENOMIC DNA]</scope>
    <source>
        <strain evidence="1 2">SYSU G07232</strain>
    </source>
</reference>
<name>A0ABT7AIQ2_9HYPH</name>
<sequence>MALERDAALAVLGLNRFGLGPRPGDLARMGADIRDVLAAEVRRRAVPQPEGPDLLTGVEAFRAWRAEEDLQRLARMGPGAAGRMAAEAGARPESLRIGGMEPNKPTGPIALGAGPPVPQRLYRAEAAARLSVGVESGTGFAERLTLFWSNHFCVSAAKGGHLRTLAGAFEREAIRPHVFGRFADMLLAVARHPAMLIYLDNQESIGPNSPAGRRRGRGLNENLAREILELHTLGVDGGYGQEDVTSLARIITGWTVAYDDKRGAQGRFTFNANLHEPGDHAVLGVSHREGGAEQGEQALLALARHPATARHVARKLARHFIADEPPPKLVERLTRTFRDSDGDLAALSLALVEAPEAWVPEAHKLRLPYEFLVAALRTTGRKVEAPPLLAALAGMGQPLWTPSGPNGFPDTVAAWVSPEGVKARLDVAAALGRQAAGGPSPPDLVDAVLGAACSRETRQAVARAESRAQAVALLLMSPEFQRR</sequence>
<protein>
    <submittedName>
        <fullName evidence="1">DUF1800 family protein</fullName>
    </submittedName>
</protein>
<comment type="caution">
    <text evidence="1">The sequence shown here is derived from an EMBL/GenBank/DDBJ whole genome shotgun (WGS) entry which is preliminary data.</text>
</comment>
<evidence type="ECO:0000313" key="2">
    <source>
        <dbReference type="Proteomes" id="UP001321492"/>
    </source>
</evidence>
<dbReference type="RefSeq" id="WP_283741259.1">
    <property type="nucleotide sequence ID" value="NZ_JASJEV010000008.1"/>
</dbReference>
<evidence type="ECO:0000313" key="1">
    <source>
        <dbReference type="EMBL" id="MDJ1159258.1"/>
    </source>
</evidence>
<keyword evidence="2" id="KW-1185">Reference proteome</keyword>
<dbReference type="InterPro" id="IPR014917">
    <property type="entry name" value="DUF1800"/>
</dbReference>
<dbReference type="Pfam" id="PF08811">
    <property type="entry name" value="DUF1800"/>
    <property type="match status" value="1"/>
</dbReference>
<dbReference type="EMBL" id="JASJEV010000008">
    <property type="protein sequence ID" value="MDJ1159258.1"/>
    <property type="molecule type" value="Genomic_DNA"/>
</dbReference>
<gene>
    <name evidence="1" type="ORF">QNA08_13540</name>
</gene>
<proteinExistence type="predicted"/>
<dbReference type="Proteomes" id="UP001321492">
    <property type="component" value="Unassembled WGS sequence"/>
</dbReference>
<organism evidence="1 2">
    <name type="scientific">Chelatococcus albus</name>
    <dbReference type="NCBI Taxonomy" id="3047466"/>
    <lineage>
        <taxon>Bacteria</taxon>
        <taxon>Pseudomonadati</taxon>
        <taxon>Pseudomonadota</taxon>
        <taxon>Alphaproteobacteria</taxon>
        <taxon>Hyphomicrobiales</taxon>
        <taxon>Chelatococcaceae</taxon>
        <taxon>Chelatococcus</taxon>
    </lineage>
</organism>
<accession>A0ABT7AIQ2</accession>